<dbReference type="EnsemblPlants" id="TuG1812G0500003324.01.T01">
    <property type="protein sequence ID" value="TuG1812G0500003324.01.T01"/>
    <property type="gene ID" value="TuG1812G0500003324.01"/>
</dbReference>
<accession>A0A8R7QGZ4</accession>
<reference evidence="1" key="3">
    <citation type="submission" date="2022-06" db="UniProtKB">
        <authorList>
            <consortium name="EnsemblPlants"/>
        </authorList>
    </citation>
    <scope>IDENTIFICATION</scope>
</reference>
<evidence type="ECO:0000313" key="1">
    <source>
        <dbReference type="EnsemblPlants" id="TuG1812G0500003324.01.T01"/>
    </source>
</evidence>
<sequence>MPAHGSEEDVMAAFAPHEALDCVIACVGSSNYVFVLFCSVTKSWDALEALRGSKVKSAFIWVEYTWLAIAVRNLWVGGISPSISK</sequence>
<reference evidence="1" key="2">
    <citation type="submission" date="2018-03" db="EMBL/GenBank/DDBJ databases">
        <title>The Triticum urartu genome reveals the dynamic nature of wheat genome evolution.</title>
        <authorList>
            <person name="Ling H."/>
            <person name="Ma B."/>
            <person name="Shi X."/>
            <person name="Liu H."/>
            <person name="Dong L."/>
            <person name="Sun H."/>
            <person name="Cao Y."/>
            <person name="Gao Q."/>
            <person name="Zheng S."/>
            <person name="Li Y."/>
            <person name="Yu Y."/>
            <person name="Du H."/>
            <person name="Qi M."/>
            <person name="Li Y."/>
            <person name="Yu H."/>
            <person name="Cui Y."/>
            <person name="Wang N."/>
            <person name="Chen C."/>
            <person name="Wu H."/>
            <person name="Zhao Y."/>
            <person name="Zhang J."/>
            <person name="Li Y."/>
            <person name="Zhou W."/>
            <person name="Zhang B."/>
            <person name="Hu W."/>
            <person name="Eijk M."/>
            <person name="Tang J."/>
            <person name="Witsenboer H."/>
            <person name="Zhao S."/>
            <person name="Li Z."/>
            <person name="Zhang A."/>
            <person name="Wang D."/>
            <person name="Liang C."/>
        </authorList>
    </citation>
    <scope>NUCLEOTIDE SEQUENCE [LARGE SCALE GENOMIC DNA]</scope>
    <source>
        <strain evidence="1">cv. G1812</strain>
    </source>
</reference>
<reference evidence="2" key="1">
    <citation type="journal article" date="2013" name="Nature">
        <title>Draft genome of the wheat A-genome progenitor Triticum urartu.</title>
        <authorList>
            <person name="Ling H.Q."/>
            <person name="Zhao S."/>
            <person name="Liu D."/>
            <person name="Wang J."/>
            <person name="Sun H."/>
            <person name="Zhang C."/>
            <person name="Fan H."/>
            <person name="Li D."/>
            <person name="Dong L."/>
            <person name="Tao Y."/>
            <person name="Gao C."/>
            <person name="Wu H."/>
            <person name="Li Y."/>
            <person name="Cui Y."/>
            <person name="Guo X."/>
            <person name="Zheng S."/>
            <person name="Wang B."/>
            <person name="Yu K."/>
            <person name="Liang Q."/>
            <person name="Yang W."/>
            <person name="Lou X."/>
            <person name="Chen J."/>
            <person name="Feng M."/>
            <person name="Jian J."/>
            <person name="Zhang X."/>
            <person name="Luo G."/>
            <person name="Jiang Y."/>
            <person name="Liu J."/>
            <person name="Wang Z."/>
            <person name="Sha Y."/>
            <person name="Zhang B."/>
            <person name="Wu H."/>
            <person name="Tang D."/>
            <person name="Shen Q."/>
            <person name="Xue P."/>
            <person name="Zou S."/>
            <person name="Wang X."/>
            <person name="Liu X."/>
            <person name="Wang F."/>
            <person name="Yang Y."/>
            <person name="An X."/>
            <person name="Dong Z."/>
            <person name="Zhang K."/>
            <person name="Zhang X."/>
            <person name="Luo M.C."/>
            <person name="Dvorak J."/>
            <person name="Tong Y."/>
            <person name="Wang J."/>
            <person name="Yang H."/>
            <person name="Li Z."/>
            <person name="Wang D."/>
            <person name="Zhang A."/>
            <person name="Wang J."/>
        </authorList>
    </citation>
    <scope>NUCLEOTIDE SEQUENCE</scope>
    <source>
        <strain evidence="2">cv. G1812</strain>
    </source>
</reference>
<dbReference type="SUPFAM" id="SSF54928">
    <property type="entry name" value="RNA-binding domain, RBD"/>
    <property type="match status" value="1"/>
</dbReference>
<dbReference type="AlphaFoldDB" id="A0A8R7QGZ4"/>
<evidence type="ECO:0000313" key="2">
    <source>
        <dbReference type="Proteomes" id="UP000015106"/>
    </source>
</evidence>
<organism evidence="1 2">
    <name type="scientific">Triticum urartu</name>
    <name type="common">Red wild einkorn</name>
    <name type="synonym">Crithodium urartu</name>
    <dbReference type="NCBI Taxonomy" id="4572"/>
    <lineage>
        <taxon>Eukaryota</taxon>
        <taxon>Viridiplantae</taxon>
        <taxon>Streptophyta</taxon>
        <taxon>Embryophyta</taxon>
        <taxon>Tracheophyta</taxon>
        <taxon>Spermatophyta</taxon>
        <taxon>Magnoliopsida</taxon>
        <taxon>Liliopsida</taxon>
        <taxon>Poales</taxon>
        <taxon>Poaceae</taxon>
        <taxon>BOP clade</taxon>
        <taxon>Pooideae</taxon>
        <taxon>Triticodae</taxon>
        <taxon>Triticeae</taxon>
        <taxon>Triticinae</taxon>
        <taxon>Triticum</taxon>
    </lineage>
</organism>
<dbReference type="Gramene" id="TuG1812G0500003324.01.T01">
    <property type="protein sequence ID" value="TuG1812G0500003324.01.T01"/>
    <property type="gene ID" value="TuG1812G0500003324.01"/>
</dbReference>
<dbReference type="Proteomes" id="UP000015106">
    <property type="component" value="Chromosome 5"/>
</dbReference>
<protein>
    <submittedName>
        <fullName evidence="1">Uncharacterized protein</fullName>
    </submittedName>
</protein>
<proteinExistence type="predicted"/>
<dbReference type="InterPro" id="IPR035979">
    <property type="entry name" value="RBD_domain_sf"/>
</dbReference>
<dbReference type="GO" id="GO:0003676">
    <property type="term" value="F:nucleic acid binding"/>
    <property type="evidence" value="ECO:0007669"/>
    <property type="project" value="InterPro"/>
</dbReference>
<name>A0A8R7QGZ4_TRIUA</name>
<keyword evidence="2" id="KW-1185">Reference proteome</keyword>